<feature type="region of interest" description="Disordered" evidence="1">
    <location>
        <begin position="18"/>
        <end position="47"/>
    </location>
</feature>
<protein>
    <submittedName>
        <fullName evidence="2">Uncharacterized protein</fullName>
    </submittedName>
</protein>
<evidence type="ECO:0000256" key="1">
    <source>
        <dbReference type="SAM" id="MobiDB-lite"/>
    </source>
</evidence>
<sequence>MKKTLVGIASVGLSVVASSPETSGSASSNNTSIPNALTCQKPYKTAN</sequence>
<evidence type="ECO:0000313" key="3">
    <source>
        <dbReference type="Proteomes" id="UP001302486"/>
    </source>
</evidence>
<organism evidence="2 3">
    <name type="scientific">Hwangdonia lutea</name>
    <dbReference type="NCBI Taxonomy" id="3075823"/>
    <lineage>
        <taxon>Bacteria</taxon>
        <taxon>Pseudomonadati</taxon>
        <taxon>Bacteroidota</taxon>
        <taxon>Flavobacteriia</taxon>
        <taxon>Flavobacteriales</taxon>
        <taxon>Flavobacteriaceae</taxon>
        <taxon>Hwangdonia</taxon>
    </lineage>
</organism>
<reference evidence="3" key="1">
    <citation type="submission" date="2024-06" db="EMBL/GenBank/DDBJ databases">
        <title>Hwangdonia haimaensis gen. nov., sp. nov., a member of the family Flavobacteriaceae isolated from the haima cold seep.</title>
        <authorList>
            <person name="Li J."/>
        </authorList>
    </citation>
    <scope>NUCLEOTIDE SEQUENCE [LARGE SCALE GENOMIC DNA]</scope>
    <source>
        <strain evidence="3">SCSIO 19198</strain>
    </source>
</reference>
<keyword evidence="3" id="KW-1185">Reference proteome</keyword>
<name>A0AA97ELA2_9FLAO</name>
<dbReference type="RefSeq" id="WP_316981844.1">
    <property type="nucleotide sequence ID" value="NZ_CP136521.1"/>
</dbReference>
<dbReference type="KEGG" id="hws:RNZ46_08810"/>
<feature type="compositionally biased region" description="Low complexity" evidence="1">
    <location>
        <begin position="18"/>
        <end position="28"/>
    </location>
</feature>
<evidence type="ECO:0000313" key="2">
    <source>
        <dbReference type="EMBL" id="WOD42098.1"/>
    </source>
</evidence>
<dbReference type="AlphaFoldDB" id="A0AA97ELA2"/>
<proteinExistence type="predicted"/>
<dbReference type="EMBL" id="CP136521">
    <property type="protein sequence ID" value="WOD42098.1"/>
    <property type="molecule type" value="Genomic_DNA"/>
</dbReference>
<gene>
    <name evidence="2" type="ORF">RNZ46_08810</name>
</gene>
<accession>A0AA97ELA2</accession>
<dbReference type="Proteomes" id="UP001302486">
    <property type="component" value="Chromosome"/>
</dbReference>
<feature type="compositionally biased region" description="Polar residues" evidence="1">
    <location>
        <begin position="29"/>
        <end position="38"/>
    </location>
</feature>